<dbReference type="InterPro" id="IPR051397">
    <property type="entry name" value="Zn-ADH-like_protein"/>
</dbReference>
<dbReference type="CDD" id="cd08241">
    <property type="entry name" value="QOR1"/>
    <property type="match status" value="1"/>
</dbReference>
<comment type="caution">
    <text evidence="2">The sequence shown here is derived from an EMBL/GenBank/DDBJ whole genome shotgun (WGS) entry which is preliminary data.</text>
</comment>
<dbReference type="InterPro" id="IPR013149">
    <property type="entry name" value="ADH-like_C"/>
</dbReference>
<dbReference type="PANTHER" id="PTHR43677">
    <property type="entry name" value="SHORT-CHAIN DEHYDROGENASE/REDUCTASE"/>
    <property type="match status" value="1"/>
</dbReference>
<organism evidence="2 3">
    <name type="scientific">Oharaeibacter diazotrophicus</name>
    <dbReference type="NCBI Taxonomy" id="1920512"/>
    <lineage>
        <taxon>Bacteria</taxon>
        <taxon>Pseudomonadati</taxon>
        <taxon>Pseudomonadota</taxon>
        <taxon>Alphaproteobacteria</taxon>
        <taxon>Hyphomicrobiales</taxon>
        <taxon>Pleomorphomonadaceae</taxon>
        <taxon>Oharaeibacter</taxon>
    </lineage>
</organism>
<sequence>MRAVLSNEVGGPETLVVAEVDEPAAGPGEVVIAVEAAALNFMDTLIIRDRYQVKPARPFSPSAECAGRIAALGAGVEGLAVGERVLAYVGHGAAREKVVAPARVVVPVPDAVPADVAAGLSVAYGTTVHALRDRGRLAAGETLVVTGATGGVGQAAVEIGKLMGARVIACVGGPDKVAAARALGADDVVDLSAGDPKEAVKALTGGAGADVVYDAVGADLVDPLVRATAWGGRYLVIGFAGGDIPKLALNLVLLKSIDVVGVHWGRWTERDPAGQAANMRWLLAEVAAGRLRPTVHARYALEDTAAALAEIEARRVRGKVVLVP</sequence>
<accession>A0A4R6RD43</accession>
<dbReference type="InterPro" id="IPR013154">
    <property type="entry name" value="ADH-like_N"/>
</dbReference>
<dbReference type="InterPro" id="IPR036291">
    <property type="entry name" value="NAD(P)-bd_dom_sf"/>
</dbReference>
<dbReference type="AlphaFoldDB" id="A0A4R6RD43"/>
<dbReference type="Pfam" id="PF08240">
    <property type="entry name" value="ADH_N"/>
    <property type="match status" value="1"/>
</dbReference>
<keyword evidence="3" id="KW-1185">Reference proteome</keyword>
<dbReference type="Pfam" id="PF00107">
    <property type="entry name" value="ADH_zinc_N"/>
    <property type="match status" value="1"/>
</dbReference>
<dbReference type="PANTHER" id="PTHR43677:SF4">
    <property type="entry name" value="QUINONE OXIDOREDUCTASE-LIKE PROTEIN 2"/>
    <property type="match status" value="1"/>
</dbReference>
<dbReference type="SUPFAM" id="SSF50129">
    <property type="entry name" value="GroES-like"/>
    <property type="match status" value="1"/>
</dbReference>
<dbReference type="RefSeq" id="WP_126539725.1">
    <property type="nucleotide sequence ID" value="NZ_BSPM01000002.1"/>
</dbReference>
<dbReference type="InterPro" id="IPR020843">
    <property type="entry name" value="ER"/>
</dbReference>
<feature type="domain" description="Enoyl reductase (ER)" evidence="1">
    <location>
        <begin position="10"/>
        <end position="322"/>
    </location>
</feature>
<dbReference type="SUPFAM" id="SSF51735">
    <property type="entry name" value="NAD(P)-binding Rossmann-fold domains"/>
    <property type="match status" value="1"/>
</dbReference>
<reference evidence="2 3" key="1">
    <citation type="submission" date="2019-03" db="EMBL/GenBank/DDBJ databases">
        <title>Genomic Encyclopedia of Type Strains, Phase IV (KMG-IV): sequencing the most valuable type-strain genomes for metagenomic binning, comparative biology and taxonomic classification.</title>
        <authorList>
            <person name="Goeker M."/>
        </authorList>
    </citation>
    <scope>NUCLEOTIDE SEQUENCE [LARGE SCALE GENOMIC DNA]</scope>
    <source>
        <strain evidence="2 3">DSM 102969</strain>
    </source>
</reference>
<dbReference type="InterPro" id="IPR011032">
    <property type="entry name" value="GroES-like_sf"/>
</dbReference>
<proteinExistence type="predicted"/>
<evidence type="ECO:0000313" key="3">
    <source>
        <dbReference type="Proteomes" id="UP000294547"/>
    </source>
</evidence>
<evidence type="ECO:0000313" key="2">
    <source>
        <dbReference type="EMBL" id="TDP83965.1"/>
    </source>
</evidence>
<dbReference type="Proteomes" id="UP000294547">
    <property type="component" value="Unassembled WGS sequence"/>
</dbReference>
<protein>
    <submittedName>
        <fullName evidence="2">NADPH2:quinone reductase</fullName>
    </submittedName>
</protein>
<dbReference type="Gene3D" id="3.40.50.720">
    <property type="entry name" value="NAD(P)-binding Rossmann-like Domain"/>
    <property type="match status" value="1"/>
</dbReference>
<evidence type="ECO:0000259" key="1">
    <source>
        <dbReference type="SMART" id="SM00829"/>
    </source>
</evidence>
<dbReference type="Gene3D" id="3.90.180.10">
    <property type="entry name" value="Medium-chain alcohol dehydrogenases, catalytic domain"/>
    <property type="match status" value="1"/>
</dbReference>
<dbReference type="OrthoDB" id="4190732at2"/>
<dbReference type="EMBL" id="SNXY01000008">
    <property type="protein sequence ID" value="TDP83965.1"/>
    <property type="molecule type" value="Genomic_DNA"/>
</dbReference>
<name>A0A4R6RD43_9HYPH</name>
<gene>
    <name evidence="2" type="ORF">EDD54_2566</name>
</gene>
<dbReference type="GO" id="GO:0016491">
    <property type="term" value="F:oxidoreductase activity"/>
    <property type="evidence" value="ECO:0007669"/>
    <property type="project" value="InterPro"/>
</dbReference>
<dbReference type="SMART" id="SM00829">
    <property type="entry name" value="PKS_ER"/>
    <property type="match status" value="1"/>
</dbReference>